<name>A0ABS7AQE9_9CLOT</name>
<dbReference type="PANTHER" id="PTHR43531">
    <property type="entry name" value="PROTEIN ICFG"/>
    <property type="match status" value="1"/>
</dbReference>
<keyword evidence="4" id="KW-0175">Coiled coil</keyword>
<evidence type="ECO:0000256" key="2">
    <source>
        <dbReference type="ARBA" id="ARBA00029447"/>
    </source>
</evidence>
<evidence type="ECO:0000313" key="7">
    <source>
        <dbReference type="EMBL" id="MBW6410779.1"/>
    </source>
</evidence>
<dbReference type="PANTHER" id="PTHR43531:SF11">
    <property type="entry name" value="METHYL-ACCEPTING CHEMOTAXIS PROTEIN 3"/>
    <property type="match status" value="1"/>
</dbReference>
<keyword evidence="3" id="KW-0807">Transducer</keyword>
<keyword evidence="5" id="KW-1133">Transmembrane helix</keyword>
<gene>
    <name evidence="7" type="ORF">KYD98_11810</name>
</gene>
<evidence type="ECO:0000256" key="4">
    <source>
        <dbReference type="SAM" id="Coils"/>
    </source>
</evidence>
<dbReference type="Pfam" id="PF00015">
    <property type="entry name" value="MCPsignal"/>
    <property type="match status" value="1"/>
</dbReference>
<proteinExistence type="inferred from homology"/>
<feature type="coiled-coil region" evidence="4">
    <location>
        <begin position="91"/>
        <end position="142"/>
    </location>
</feature>
<keyword evidence="1" id="KW-0145">Chemotaxis</keyword>
<dbReference type="InterPro" id="IPR024478">
    <property type="entry name" value="HlyB_4HB_MCP"/>
</dbReference>
<evidence type="ECO:0000256" key="1">
    <source>
        <dbReference type="ARBA" id="ARBA00022500"/>
    </source>
</evidence>
<evidence type="ECO:0000259" key="6">
    <source>
        <dbReference type="PROSITE" id="PS50111"/>
    </source>
</evidence>
<evidence type="ECO:0000313" key="8">
    <source>
        <dbReference type="Proteomes" id="UP001519921"/>
    </source>
</evidence>
<comment type="caution">
    <text evidence="7">The sequence shown here is derived from an EMBL/GenBank/DDBJ whole genome shotgun (WGS) entry which is preliminary data.</text>
</comment>
<dbReference type="PRINTS" id="PR00260">
    <property type="entry name" value="CHEMTRNSDUCR"/>
</dbReference>
<reference evidence="7 8" key="1">
    <citation type="submission" date="2021-07" db="EMBL/GenBank/DDBJ databases">
        <title>Clostridium weizhouense sp. nov., an anaerobic bacterium isolated from activated sludge of Petroleum wastewater.</title>
        <authorList>
            <person name="Li Q."/>
        </authorList>
    </citation>
    <scope>NUCLEOTIDE SEQUENCE [LARGE SCALE GENOMIC DNA]</scope>
    <source>
        <strain evidence="7 8">YB-6</strain>
    </source>
</reference>
<feature type="transmembrane region" description="Helical" evidence="5">
    <location>
        <begin position="21"/>
        <end position="43"/>
    </location>
</feature>
<feature type="transmembrane region" description="Helical" evidence="5">
    <location>
        <begin position="187"/>
        <end position="210"/>
    </location>
</feature>
<dbReference type="Gene3D" id="1.10.287.950">
    <property type="entry name" value="Methyl-accepting chemotaxis protein"/>
    <property type="match status" value="1"/>
</dbReference>
<dbReference type="SUPFAM" id="SSF58104">
    <property type="entry name" value="Methyl-accepting chemotaxis protein (MCP) signaling domain"/>
    <property type="match status" value="1"/>
</dbReference>
<dbReference type="InterPro" id="IPR004089">
    <property type="entry name" value="MCPsignal_dom"/>
</dbReference>
<accession>A0ABS7AQE9</accession>
<dbReference type="EMBL" id="JAHXPT010000009">
    <property type="protein sequence ID" value="MBW6410779.1"/>
    <property type="molecule type" value="Genomic_DNA"/>
</dbReference>
<dbReference type="Pfam" id="PF12729">
    <property type="entry name" value="4HB_MCP_1"/>
    <property type="match status" value="1"/>
</dbReference>
<sequence>MYNKLYQRIKNDSINLKIKKLLLVLIFLISIVMIITIGTLYTLSYRTNSLYNGPYKLSDTISNMRISLQKIDKNIYKIISEVDNDKDETLVKNIDEEIKILNTNLEILKTEFKGDKKLIDNLEKTLEELSGSRKEIKDLIIRGDKILAVEKIENGYSNKAEDTVNKIVTIYKDSQIRASSFVHKVNIYKYIMIGIIFIFMLLIIMTTIVISKILTDVFIKGINNIKEISEELLYGNLKVENQYESQDEMGEMATNLIEAIRMIDSYIDDITSVLEELSVGNLNIKLNKDVDYKCDFIPIQEALETIIETLNNDFISIRKAVDLTAHKSDEISLTTKKLSDGAQNQSEIIEELLSSFNEILSKVKVNSEHAEKANSVSENTKNIVTDGNDKMEELMNSMNDIAKSSKKIGEIINTIESIASQTNLLALNAAIEAARAGEAGKGFAVVAEEVRHLAEQSSEAVKNTTTLIENSLFTVKKGENLAKETEHVLQQIVKNVDDTNSLVNEIFIGSQDQTESITQMTSAVDEIAKVVQVNTEKTEETALSTNDLAHQAYVISERMSLYKLTE</sequence>
<keyword evidence="8" id="KW-1185">Reference proteome</keyword>
<comment type="similarity">
    <text evidence="2">Belongs to the methyl-accepting chemotaxis (MCP) protein family.</text>
</comment>
<dbReference type="RefSeq" id="WP_219780242.1">
    <property type="nucleotide sequence ID" value="NZ_JAHXPT010000009.1"/>
</dbReference>
<dbReference type="InterPro" id="IPR051310">
    <property type="entry name" value="MCP_chemotaxis"/>
</dbReference>
<dbReference type="InterPro" id="IPR004090">
    <property type="entry name" value="Chemotax_Me-accpt_rcpt"/>
</dbReference>
<dbReference type="PROSITE" id="PS50111">
    <property type="entry name" value="CHEMOTAXIS_TRANSDUC_2"/>
    <property type="match status" value="1"/>
</dbReference>
<keyword evidence="5" id="KW-0472">Membrane</keyword>
<dbReference type="SMART" id="SM00283">
    <property type="entry name" value="MA"/>
    <property type="match status" value="1"/>
</dbReference>
<dbReference type="CDD" id="cd11386">
    <property type="entry name" value="MCP_signal"/>
    <property type="match status" value="1"/>
</dbReference>
<evidence type="ECO:0000256" key="5">
    <source>
        <dbReference type="SAM" id="Phobius"/>
    </source>
</evidence>
<feature type="domain" description="Methyl-accepting transducer" evidence="6">
    <location>
        <begin position="320"/>
        <end position="549"/>
    </location>
</feature>
<protein>
    <submittedName>
        <fullName evidence="7">Methyl-accepting chemotaxis protein</fullName>
    </submittedName>
</protein>
<evidence type="ECO:0000256" key="3">
    <source>
        <dbReference type="PROSITE-ProRule" id="PRU00284"/>
    </source>
</evidence>
<organism evidence="7 8">
    <name type="scientific">Clostridium weizhouense</name>
    <dbReference type="NCBI Taxonomy" id="2859781"/>
    <lineage>
        <taxon>Bacteria</taxon>
        <taxon>Bacillati</taxon>
        <taxon>Bacillota</taxon>
        <taxon>Clostridia</taxon>
        <taxon>Eubacteriales</taxon>
        <taxon>Clostridiaceae</taxon>
        <taxon>Clostridium</taxon>
    </lineage>
</organism>
<dbReference type="Proteomes" id="UP001519921">
    <property type="component" value="Unassembled WGS sequence"/>
</dbReference>
<keyword evidence="5" id="KW-0812">Transmembrane</keyword>